<gene>
    <name evidence="1" type="ORF">EV182_001077</name>
</gene>
<proteinExistence type="predicted"/>
<evidence type="ECO:0000313" key="1">
    <source>
        <dbReference type="EMBL" id="KAJ1679908.1"/>
    </source>
</evidence>
<organism evidence="1 2">
    <name type="scientific">Spiromyces aspiralis</name>
    <dbReference type="NCBI Taxonomy" id="68401"/>
    <lineage>
        <taxon>Eukaryota</taxon>
        <taxon>Fungi</taxon>
        <taxon>Fungi incertae sedis</taxon>
        <taxon>Zoopagomycota</taxon>
        <taxon>Kickxellomycotina</taxon>
        <taxon>Kickxellomycetes</taxon>
        <taxon>Kickxellales</taxon>
        <taxon>Kickxellaceae</taxon>
        <taxon>Spiromyces</taxon>
    </lineage>
</organism>
<name>A0ACC1HVX9_9FUNG</name>
<accession>A0ACC1HVX9</accession>
<dbReference type="Proteomes" id="UP001145114">
    <property type="component" value="Unassembled WGS sequence"/>
</dbReference>
<reference evidence="1" key="1">
    <citation type="submission" date="2022-06" db="EMBL/GenBank/DDBJ databases">
        <title>Phylogenomic reconstructions and comparative analyses of Kickxellomycotina fungi.</title>
        <authorList>
            <person name="Reynolds N.K."/>
            <person name="Stajich J.E."/>
            <person name="Barry K."/>
            <person name="Grigoriev I.V."/>
            <person name="Crous P."/>
            <person name="Smith M.E."/>
        </authorList>
    </citation>
    <scope>NUCLEOTIDE SEQUENCE</scope>
    <source>
        <strain evidence="1">RSA 2271</strain>
    </source>
</reference>
<comment type="caution">
    <text evidence="1">The sequence shown here is derived from an EMBL/GenBank/DDBJ whole genome shotgun (WGS) entry which is preliminary data.</text>
</comment>
<keyword evidence="2" id="KW-1185">Reference proteome</keyword>
<evidence type="ECO:0000313" key="2">
    <source>
        <dbReference type="Proteomes" id="UP001145114"/>
    </source>
</evidence>
<dbReference type="EMBL" id="JAMZIH010000122">
    <property type="protein sequence ID" value="KAJ1679908.1"/>
    <property type="molecule type" value="Genomic_DNA"/>
</dbReference>
<sequence>MTSAVEDLVSAGTSSQAEDSIFWYDVFYQELAPTGNLVSRTLNGLSICATVYVMVGYCLLARSYPQFASRISLRLGVCISVADLLCHIAGLLRVPIADSTSTAAEMAKCRLVTWYQHFSNLLPSWFVAMIALNLLLSFLGPWVGLGQGRLQTHRYWYLFILGAVAPCFVVSLGLILDAVRRGICRQAFTITTVAQQVAFNNIAYVPWYTIPVGFSVIVLSLVALRMYTQRRQNYRRMREAAMGSGTFVGSSAAPAGAQCSQPPQGQHHLPVYLKAHSPSLAEAEHNYRVGAHLNRVIARILCYPIFPIIQYIIFVLYWTRMPILDGYNKAQAREAVTIRMVNTVLSSTGGLINAVVFTFDPALDEPRRALARWLRRQLGGRRPGRSVVFSARASSVETLCDEAPGQGLRYRLKSLGPQGDLDLDKLLEEYIKDL</sequence>
<protein>
    <submittedName>
        <fullName evidence="1">Uncharacterized protein</fullName>
    </submittedName>
</protein>